<dbReference type="Gene3D" id="3.40.50.2300">
    <property type="match status" value="1"/>
</dbReference>
<reference evidence="3" key="1">
    <citation type="journal article" date="2019" name="Int. J. Syst. Evol. Microbiol.">
        <title>The Global Catalogue of Microorganisms (GCM) 10K type strain sequencing project: providing services to taxonomists for standard genome sequencing and annotation.</title>
        <authorList>
            <consortium name="The Broad Institute Genomics Platform"/>
            <consortium name="The Broad Institute Genome Sequencing Center for Infectious Disease"/>
            <person name="Wu L."/>
            <person name="Ma J."/>
        </authorList>
    </citation>
    <scope>NUCLEOTIDE SEQUENCE [LARGE SCALE GENOMIC DNA]</scope>
    <source>
        <strain evidence="3">CCUG 49018</strain>
    </source>
</reference>
<dbReference type="SUPFAM" id="SSF52788">
    <property type="entry name" value="Phosphotyrosine protein phosphatases I"/>
    <property type="match status" value="1"/>
</dbReference>
<accession>A0ABW3VTM8</accession>
<evidence type="ECO:0000256" key="1">
    <source>
        <dbReference type="SAM" id="MobiDB-lite"/>
    </source>
</evidence>
<dbReference type="RefSeq" id="WP_049803555.1">
    <property type="nucleotide sequence ID" value="NZ_JBHTMB010000302.1"/>
</dbReference>
<name>A0ABW3VTM8_9PSEU</name>
<gene>
    <name evidence="2" type="ORF">ACFQ34_30595</name>
</gene>
<sequence length="75" mass="7967">MTTIGLMRRTAGDRVEVYSAGTDSDEKINALSVDILAKVGADISAHTSKPRDLNLRRPSDGVVSLGRKQGGNPTE</sequence>
<feature type="compositionally biased region" description="Basic and acidic residues" evidence="1">
    <location>
        <begin position="49"/>
        <end position="59"/>
    </location>
</feature>
<proteinExistence type="predicted"/>
<keyword evidence="3" id="KW-1185">Reference proteome</keyword>
<evidence type="ECO:0000313" key="2">
    <source>
        <dbReference type="EMBL" id="MFD1237656.1"/>
    </source>
</evidence>
<dbReference type="InterPro" id="IPR036196">
    <property type="entry name" value="Ptyr_pPase_sf"/>
</dbReference>
<feature type="region of interest" description="Disordered" evidence="1">
    <location>
        <begin position="47"/>
        <end position="75"/>
    </location>
</feature>
<dbReference type="Proteomes" id="UP001597182">
    <property type="component" value="Unassembled WGS sequence"/>
</dbReference>
<evidence type="ECO:0000313" key="3">
    <source>
        <dbReference type="Proteomes" id="UP001597182"/>
    </source>
</evidence>
<comment type="caution">
    <text evidence="2">The sequence shown here is derived from an EMBL/GenBank/DDBJ whole genome shotgun (WGS) entry which is preliminary data.</text>
</comment>
<dbReference type="EMBL" id="JBHTMB010000302">
    <property type="protein sequence ID" value="MFD1237656.1"/>
    <property type="molecule type" value="Genomic_DNA"/>
</dbReference>
<protein>
    <submittedName>
        <fullName evidence="2">Uncharacterized protein</fullName>
    </submittedName>
</protein>
<organism evidence="2 3">
    <name type="scientific">Pseudonocardia benzenivorans</name>
    <dbReference type="NCBI Taxonomy" id="228005"/>
    <lineage>
        <taxon>Bacteria</taxon>
        <taxon>Bacillati</taxon>
        <taxon>Actinomycetota</taxon>
        <taxon>Actinomycetes</taxon>
        <taxon>Pseudonocardiales</taxon>
        <taxon>Pseudonocardiaceae</taxon>
        <taxon>Pseudonocardia</taxon>
    </lineage>
</organism>